<keyword evidence="4" id="KW-1185">Reference proteome</keyword>
<dbReference type="Proteomes" id="UP000002221">
    <property type="component" value="Chromosome"/>
</dbReference>
<protein>
    <recommendedName>
        <fullName evidence="2">Microcin J25-processing protein McjB C-terminal domain-containing protein</fullName>
    </recommendedName>
</protein>
<reference evidence="3 4" key="1">
    <citation type="journal article" date="2009" name="Stand. Genomic Sci.">
        <title>Complete genome sequence of Rhodothermus marinus type strain (R-10).</title>
        <authorList>
            <person name="Nolan M."/>
            <person name="Tindall B.J."/>
            <person name="Pomrenke H."/>
            <person name="Lapidus A."/>
            <person name="Copeland A."/>
            <person name="Glavina Del Rio T."/>
            <person name="Lucas S."/>
            <person name="Chen F."/>
            <person name="Tice H."/>
            <person name="Cheng J.F."/>
            <person name="Saunders E."/>
            <person name="Han C."/>
            <person name="Bruce D."/>
            <person name="Goodwin L."/>
            <person name="Chain P."/>
            <person name="Pitluck S."/>
            <person name="Ovchinikova G."/>
            <person name="Pati A."/>
            <person name="Ivanova N."/>
            <person name="Mavromatis K."/>
            <person name="Chen A."/>
            <person name="Palaniappan K."/>
            <person name="Land M."/>
            <person name="Hauser L."/>
            <person name="Chang Y.J."/>
            <person name="Jeffries C.D."/>
            <person name="Brettin T."/>
            <person name="Goker M."/>
            <person name="Bristow J."/>
            <person name="Eisen J.A."/>
            <person name="Markowitz V."/>
            <person name="Hugenholtz P."/>
            <person name="Kyrpides N.C."/>
            <person name="Klenk H.P."/>
            <person name="Detter J.C."/>
        </authorList>
    </citation>
    <scope>NUCLEOTIDE SEQUENCE [LARGE SCALE GENOMIC DNA]</scope>
    <source>
        <strain evidence="4">ATCC 43812 / DSM 4252 / R-10</strain>
    </source>
</reference>
<dbReference type="AlphaFoldDB" id="D0MJ15"/>
<evidence type="ECO:0000313" key="4">
    <source>
        <dbReference type="Proteomes" id="UP000002221"/>
    </source>
</evidence>
<dbReference type="HOGENOM" id="CLU_1495092_0_0_10"/>
<dbReference type="OrthoDB" id="671090at2"/>
<feature type="region of interest" description="Disordered" evidence="1">
    <location>
        <begin position="1"/>
        <end position="21"/>
    </location>
</feature>
<dbReference type="NCBIfam" id="NF033537">
    <property type="entry name" value="lasso_biosyn_B2"/>
    <property type="match status" value="1"/>
</dbReference>
<dbReference type="RefSeq" id="WP_012844084.1">
    <property type="nucleotide sequence ID" value="NC_013501.1"/>
</dbReference>
<dbReference type="EMBL" id="CP001807">
    <property type="protein sequence ID" value="ACY48473.1"/>
    <property type="molecule type" value="Genomic_DNA"/>
</dbReference>
<feature type="domain" description="Microcin J25-processing protein McjB C-terminal" evidence="2">
    <location>
        <begin position="62"/>
        <end position="171"/>
    </location>
</feature>
<dbReference type="STRING" id="518766.Rmar_1586"/>
<dbReference type="KEGG" id="rmr:Rmar_1586"/>
<evidence type="ECO:0000256" key="1">
    <source>
        <dbReference type="SAM" id="MobiDB-lite"/>
    </source>
</evidence>
<evidence type="ECO:0000313" key="3">
    <source>
        <dbReference type="EMBL" id="ACY48473.1"/>
    </source>
</evidence>
<accession>D0MJ15</accession>
<feature type="compositionally biased region" description="Basic residues" evidence="1">
    <location>
        <begin position="1"/>
        <end position="10"/>
    </location>
</feature>
<organism evidence="3 4">
    <name type="scientific">Rhodothermus marinus (strain ATCC 43812 / DSM 4252 / R-10)</name>
    <name type="common">Rhodothermus obamensis</name>
    <dbReference type="NCBI Taxonomy" id="518766"/>
    <lineage>
        <taxon>Bacteria</taxon>
        <taxon>Pseudomonadati</taxon>
        <taxon>Rhodothermota</taxon>
        <taxon>Rhodothermia</taxon>
        <taxon>Rhodothermales</taxon>
        <taxon>Rhodothermaceae</taxon>
        <taxon>Rhodothermus</taxon>
    </lineage>
</organism>
<dbReference type="Pfam" id="PF13471">
    <property type="entry name" value="Transglut_core3"/>
    <property type="match status" value="1"/>
</dbReference>
<evidence type="ECO:0000259" key="2">
    <source>
        <dbReference type="Pfam" id="PF13471"/>
    </source>
</evidence>
<gene>
    <name evidence="3" type="ordered locus">Rmar_1586</name>
</gene>
<dbReference type="InterPro" id="IPR053521">
    <property type="entry name" value="McjB-like"/>
</dbReference>
<dbReference type="InterPro" id="IPR032708">
    <property type="entry name" value="McjB_C"/>
</dbReference>
<name>D0MJ15_RHOM4</name>
<sequence length="180" mass="21519">MLTRLRKVQHQGRVQQAPATPDMVQPPSLRRLLRLSWRHRVWRKWRRGDLRWLRQIFRLIVRVERNQRRLPLPALLALFEPDPEDAPLGEDELRRVERLTLAVLRRLYGRDFCMKQALLLYHFYRRAGMPVCIRFGVARENGQLRGHAWVEWEGRPVAEAVDPRQQFAITYTHPPDGHRA</sequence>
<proteinExistence type="predicted"/>